<dbReference type="Gene3D" id="3.40.50.720">
    <property type="entry name" value="NAD(P)-binding Rossmann-like Domain"/>
    <property type="match status" value="1"/>
</dbReference>
<dbReference type="GO" id="GO:0005737">
    <property type="term" value="C:cytoplasm"/>
    <property type="evidence" value="ECO:0007669"/>
    <property type="project" value="TreeGrafter"/>
</dbReference>
<organism evidence="2">
    <name type="scientific">human gut metagenome</name>
    <dbReference type="NCBI Taxonomy" id="408170"/>
    <lineage>
        <taxon>unclassified sequences</taxon>
        <taxon>metagenomes</taxon>
        <taxon>organismal metagenomes</taxon>
    </lineage>
</organism>
<proteinExistence type="predicted"/>
<evidence type="ECO:0000259" key="1">
    <source>
        <dbReference type="Pfam" id="PF02558"/>
    </source>
</evidence>
<reference evidence="2" key="1">
    <citation type="journal article" date="2013" name="Environ. Microbiol.">
        <title>Microbiota from the distal guts of lean and obese adolescents exhibit partial functional redundancy besides clear differences in community structure.</title>
        <authorList>
            <person name="Ferrer M."/>
            <person name="Ruiz A."/>
            <person name="Lanza F."/>
            <person name="Haange S.B."/>
            <person name="Oberbach A."/>
            <person name="Till H."/>
            <person name="Bargiela R."/>
            <person name="Campoy C."/>
            <person name="Segura M.T."/>
            <person name="Richter M."/>
            <person name="von Bergen M."/>
            <person name="Seifert J."/>
            <person name="Suarez A."/>
        </authorList>
    </citation>
    <scope>NUCLEOTIDE SEQUENCE</scope>
</reference>
<dbReference type="PANTHER" id="PTHR21708:SF26">
    <property type="entry name" value="2-DEHYDROPANTOATE 2-REDUCTASE"/>
    <property type="match status" value="1"/>
</dbReference>
<evidence type="ECO:0000313" key="2">
    <source>
        <dbReference type="EMBL" id="EKC68736.1"/>
    </source>
</evidence>
<gene>
    <name evidence="2" type="ORF">OBE_04778</name>
</gene>
<dbReference type="InterPro" id="IPR036291">
    <property type="entry name" value="NAD(P)-bd_dom_sf"/>
</dbReference>
<sequence>MYGSGAAGSVFASYLRKGGADIILIDRYEAHMKKVAEEGMHFTIHQEEDGGYKDYDYQLKGFRTYTTAADAAAAEGKVDVIIYMTKATQLEQAIQDSMPVVGDTTVAVSLINGLGNDDNLFKVFPKERCIIGSGVLGTALPEPAHCVSTPAGGVQMNFGGAVRSELTDAACAEMLKCYRAGGCDAYWRDGEPGTDNNIYKFIWKKVCVNATVNTVCAVLRLKIGEVEA</sequence>
<protein>
    <submittedName>
        <fullName evidence="2">2-dehydropantoate 2-reductase</fullName>
    </submittedName>
</protein>
<dbReference type="Pfam" id="PF02558">
    <property type="entry name" value="ApbA"/>
    <property type="match status" value="1"/>
</dbReference>
<dbReference type="InterPro" id="IPR051402">
    <property type="entry name" value="KPR-Related"/>
</dbReference>
<dbReference type="EMBL" id="AJWZ01003252">
    <property type="protein sequence ID" value="EKC68736.1"/>
    <property type="molecule type" value="Genomic_DNA"/>
</dbReference>
<comment type="caution">
    <text evidence="2">The sequence shown here is derived from an EMBL/GenBank/DDBJ whole genome shotgun (WGS) entry which is preliminary data.</text>
</comment>
<dbReference type="InterPro" id="IPR013332">
    <property type="entry name" value="KPR_N"/>
</dbReference>
<accession>K1UB83</accession>
<dbReference type="AlphaFoldDB" id="K1UB83"/>
<dbReference type="SUPFAM" id="SSF51735">
    <property type="entry name" value="NAD(P)-binding Rossmann-fold domains"/>
    <property type="match status" value="1"/>
</dbReference>
<dbReference type="PANTHER" id="PTHR21708">
    <property type="entry name" value="PROBABLE 2-DEHYDROPANTOATE 2-REDUCTASE"/>
    <property type="match status" value="1"/>
</dbReference>
<feature type="non-terminal residue" evidence="2">
    <location>
        <position position="228"/>
    </location>
</feature>
<feature type="domain" description="Ketopantoate reductase N-terminal" evidence="1">
    <location>
        <begin position="3"/>
        <end position="150"/>
    </location>
</feature>
<name>K1UB83_9ZZZZ</name>